<dbReference type="Pfam" id="PF01031">
    <property type="entry name" value="Dynamin_M"/>
    <property type="match status" value="1"/>
</dbReference>
<dbReference type="GO" id="GO:0016559">
    <property type="term" value="P:peroxisome fission"/>
    <property type="evidence" value="ECO:0007669"/>
    <property type="project" value="TreeGrafter"/>
</dbReference>
<dbReference type="GO" id="GO:0003924">
    <property type="term" value="F:GTPase activity"/>
    <property type="evidence" value="ECO:0007669"/>
    <property type="project" value="InterPro"/>
</dbReference>
<dbReference type="EMBL" id="LSBI01000008">
    <property type="protein sequence ID" value="OAQ82881.1"/>
    <property type="molecule type" value="Genomic_DNA"/>
</dbReference>
<dbReference type="GO" id="GO:0005874">
    <property type="term" value="C:microtubule"/>
    <property type="evidence" value="ECO:0007669"/>
    <property type="project" value="TreeGrafter"/>
</dbReference>
<dbReference type="InterPro" id="IPR000375">
    <property type="entry name" value="Dynamin_stalk"/>
</dbReference>
<dbReference type="GO" id="GO:0005739">
    <property type="term" value="C:mitochondrion"/>
    <property type="evidence" value="ECO:0007669"/>
    <property type="project" value="TreeGrafter"/>
</dbReference>
<dbReference type="CDD" id="cd08771">
    <property type="entry name" value="DLP_1"/>
    <property type="match status" value="1"/>
</dbReference>
<dbReference type="Pfam" id="PF00350">
    <property type="entry name" value="Dynamin_N"/>
    <property type="match status" value="1"/>
</dbReference>
<gene>
    <name evidence="4" type="ORF">VFPBJ_10066</name>
    <name evidence="5" type="ORF">VFPFJ_08684</name>
</gene>
<comment type="caution">
    <text evidence="5">The sequence shown here is derived from an EMBL/GenBank/DDBJ whole genome shotgun (WGS) entry which is preliminary data.</text>
</comment>
<dbReference type="InterPro" id="IPR001401">
    <property type="entry name" value="Dynamin_GTPase"/>
</dbReference>
<sequence>MPTVCSKEAVMERGLGNQAILAKIDKLRELNVGSMIPLPQVFLESLTGFSFPRATGLCTRYATQITCCRDPLPSVAISIIPRPDADDKLKAKLLAFQRQLTKIDNDDADAVQANAAMGIRMGSGVSTSTAGAFSEDILKIEIYGPDVSLPAINISRFELLTDAAAGSPHRHRRPWNLSRTHHVGLTTEMDIKLVENMVNVLAVMPCNVDIATQEILKLAEAADPEGTRTMGVLTKPDLALEKATRGAVLDLVRGKRSNLKLGYYVVKNRSADDATSTLAQRTQAEKVFFSSPEWSGVVERCGVSTLKERLRHLLMKISKEEFPNVKADIDHRLRCAETALEDMGPARADHGAQRLYLGRIATRF</sequence>
<evidence type="ECO:0000259" key="3">
    <source>
        <dbReference type="SMART" id="SM00053"/>
    </source>
</evidence>
<evidence type="ECO:0000256" key="2">
    <source>
        <dbReference type="ARBA" id="ARBA00023134"/>
    </source>
</evidence>
<dbReference type="GO" id="GO:0016020">
    <property type="term" value="C:membrane"/>
    <property type="evidence" value="ECO:0007669"/>
    <property type="project" value="TreeGrafter"/>
</dbReference>
<evidence type="ECO:0000313" key="6">
    <source>
        <dbReference type="Proteomes" id="UP000078340"/>
    </source>
</evidence>
<dbReference type="InterPro" id="IPR045063">
    <property type="entry name" value="Dynamin_N"/>
</dbReference>
<dbReference type="GO" id="GO:0000266">
    <property type="term" value="P:mitochondrial fission"/>
    <property type="evidence" value="ECO:0007669"/>
    <property type="project" value="TreeGrafter"/>
</dbReference>
<proteinExistence type="predicted"/>
<dbReference type="GO" id="GO:0005525">
    <property type="term" value="F:GTP binding"/>
    <property type="evidence" value="ECO:0007669"/>
    <property type="project" value="InterPro"/>
</dbReference>
<organism evidence="5 6">
    <name type="scientific">Purpureocillium lilacinum</name>
    <name type="common">Paecilomyces lilacinus</name>
    <dbReference type="NCBI Taxonomy" id="33203"/>
    <lineage>
        <taxon>Eukaryota</taxon>
        <taxon>Fungi</taxon>
        <taxon>Dikarya</taxon>
        <taxon>Ascomycota</taxon>
        <taxon>Pezizomycotina</taxon>
        <taxon>Sordariomycetes</taxon>
        <taxon>Hypocreomycetidae</taxon>
        <taxon>Hypocreales</taxon>
        <taxon>Ophiocordycipitaceae</taxon>
        <taxon>Purpureocillium</taxon>
    </lineage>
</organism>
<keyword evidence="1" id="KW-0547">Nucleotide-binding</keyword>
<dbReference type="GO" id="GO:0008017">
    <property type="term" value="F:microtubule binding"/>
    <property type="evidence" value="ECO:0007669"/>
    <property type="project" value="TreeGrafter"/>
</dbReference>
<dbReference type="InterPro" id="IPR027417">
    <property type="entry name" value="P-loop_NTPase"/>
</dbReference>
<reference evidence="5 6" key="1">
    <citation type="submission" date="2016-02" db="EMBL/GenBank/DDBJ databases">
        <title>Biosynthesis of antibiotic leucinostatins and their inhibition on Phytophthora in bio-control Purpureocillium lilacinum.</title>
        <authorList>
            <person name="Wang G."/>
            <person name="Liu Z."/>
            <person name="Lin R."/>
            <person name="Li E."/>
            <person name="Mao Z."/>
            <person name="Ling J."/>
            <person name="Yin W."/>
            <person name="Xie B."/>
        </authorList>
    </citation>
    <scope>NUCLEOTIDE SEQUENCE [LARGE SCALE GENOMIC DNA]</scope>
    <source>
        <strain evidence="4">PLBJ-1</strain>
        <strain evidence="5">PLFJ-1</strain>
    </source>
</reference>
<dbReference type="EMBL" id="LSBH01000009">
    <property type="protein sequence ID" value="OAQ74771.1"/>
    <property type="molecule type" value="Genomic_DNA"/>
</dbReference>
<dbReference type="Proteomes" id="UP000078340">
    <property type="component" value="Unassembled WGS sequence"/>
</dbReference>
<dbReference type="PANTHER" id="PTHR11566">
    <property type="entry name" value="DYNAMIN"/>
    <property type="match status" value="1"/>
</dbReference>
<dbReference type="GO" id="GO:0048312">
    <property type="term" value="P:intracellular distribution of mitochondria"/>
    <property type="evidence" value="ECO:0007669"/>
    <property type="project" value="TreeGrafter"/>
</dbReference>
<name>A0A179H074_PURLI</name>
<dbReference type="GO" id="GO:0006897">
    <property type="term" value="P:endocytosis"/>
    <property type="evidence" value="ECO:0007669"/>
    <property type="project" value="TreeGrafter"/>
</dbReference>
<dbReference type="AlphaFoldDB" id="A0A179H074"/>
<dbReference type="STRING" id="33203.A0A179H074"/>
<dbReference type="SMART" id="SM00053">
    <property type="entry name" value="DYNc"/>
    <property type="match status" value="1"/>
</dbReference>
<protein>
    <submittedName>
        <fullName evidence="5">Interferon-induced GTP-binding protein Mx2</fullName>
    </submittedName>
</protein>
<dbReference type="PANTHER" id="PTHR11566:SF215">
    <property type="entry name" value="DYNAMIN GTPASE"/>
    <property type="match status" value="1"/>
</dbReference>
<evidence type="ECO:0000313" key="4">
    <source>
        <dbReference type="EMBL" id="OAQ74771.1"/>
    </source>
</evidence>
<dbReference type="Gene3D" id="3.40.50.300">
    <property type="entry name" value="P-loop containing nucleotide triphosphate hydrolases"/>
    <property type="match status" value="1"/>
</dbReference>
<dbReference type="InterPro" id="IPR022812">
    <property type="entry name" value="Dynamin"/>
</dbReference>
<dbReference type="Proteomes" id="UP000078240">
    <property type="component" value="Unassembled WGS sequence"/>
</dbReference>
<keyword evidence="2" id="KW-0342">GTP-binding</keyword>
<accession>A0A179H074</accession>
<dbReference type="SUPFAM" id="SSF52540">
    <property type="entry name" value="P-loop containing nucleoside triphosphate hydrolases"/>
    <property type="match status" value="1"/>
</dbReference>
<evidence type="ECO:0000256" key="1">
    <source>
        <dbReference type="ARBA" id="ARBA00022741"/>
    </source>
</evidence>
<dbReference type="PRINTS" id="PR00195">
    <property type="entry name" value="DYNAMIN"/>
</dbReference>
<feature type="domain" description="Dynamin GTPase" evidence="3">
    <location>
        <begin position="17"/>
        <end position="277"/>
    </location>
</feature>
<evidence type="ECO:0000313" key="5">
    <source>
        <dbReference type="EMBL" id="OAQ82881.1"/>
    </source>
</evidence>